<name>A0ACC8X6Y0_9FIRM</name>
<organism evidence="1 2">
    <name type="scientific">Candidatus Epulonipiscium fishelsonii</name>
    <dbReference type="NCBI Taxonomy" id="77094"/>
    <lineage>
        <taxon>Bacteria</taxon>
        <taxon>Bacillati</taxon>
        <taxon>Bacillota</taxon>
        <taxon>Clostridia</taxon>
        <taxon>Lachnospirales</taxon>
        <taxon>Lachnospiraceae</taxon>
        <taxon>Candidatus Epulonipiscium</taxon>
    </lineage>
</organism>
<protein>
    <submittedName>
        <fullName evidence="1">Uncharacterized protein</fullName>
    </submittedName>
</protein>
<dbReference type="Proteomes" id="UP000188605">
    <property type="component" value="Unassembled WGS sequence"/>
</dbReference>
<dbReference type="EMBL" id="LJDB01000108">
    <property type="protein sequence ID" value="ONI37558.1"/>
    <property type="molecule type" value="Genomic_DNA"/>
</dbReference>
<reference evidence="1" key="1">
    <citation type="submission" date="2016-08" db="EMBL/GenBank/DDBJ databases">
        <authorList>
            <person name="Ngugi D.K."/>
            <person name="Miyake S."/>
            <person name="Stingl U."/>
        </authorList>
    </citation>
    <scope>NUCLEOTIDE SEQUENCE</scope>
    <source>
        <strain evidence="1">SCG-B11WGA-EpuloA1</strain>
    </source>
</reference>
<gene>
    <name evidence="1" type="ORF">AN396_12655</name>
</gene>
<comment type="caution">
    <text evidence="1">The sequence shown here is derived from an EMBL/GenBank/DDBJ whole genome shotgun (WGS) entry which is preliminary data.</text>
</comment>
<sequence length="197" mass="22818">MERVINEISDILKSKGGKYLAQQILFASSKYNSQKFYVKELSHSNGIFRYLVAVDNLITYLGIIRVDHRSNLTDVELCELTDDMLGDVKFYRTPLIRDTRGRYTQFTNKIQELDSEDDYKLLAGIDLINIVPSYKHGKLRKPNCEDKTSIQYLYRPTFTNHSSYIAIEDILNSKRIDYPEIGAIYDIMIDIGIITNN</sequence>
<evidence type="ECO:0000313" key="1">
    <source>
        <dbReference type="EMBL" id="ONI37558.1"/>
    </source>
</evidence>
<proteinExistence type="predicted"/>
<accession>A0ACC8X6Y0</accession>
<keyword evidence="2" id="KW-1185">Reference proteome</keyword>
<evidence type="ECO:0000313" key="2">
    <source>
        <dbReference type="Proteomes" id="UP000188605"/>
    </source>
</evidence>